<evidence type="ECO:0000313" key="2">
    <source>
        <dbReference type="EMBL" id="SFO10154.1"/>
    </source>
</evidence>
<dbReference type="eggNOG" id="ENOG5033TNK">
    <property type="taxonomic scope" value="Bacteria"/>
</dbReference>
<accession>A0A1I5EF73</accession>
<feature type="compositionally biased region" description="Polar residues" evidence="1">
    <location>
        <begin position="1"/>
        <end position="16"/>
    </location>
</feature>
<dbReference type="Pfam" id="PF19086">
    <property type="entry name" value="Terpene_syn_C_2"/>
    <property type="match status" value="1"/>
</dbReference>
<dbReference type="Proteomes" id="UP000183413">
    <property type="component" value="Unassembled WGS sequence"/>
</dbReference>
<dbReference type="RefSeq" id="WP_083597605.1">
    <property type="nucleotide sequence ID" value="NZ_FOVH01000004.1"/>
</dbReference>
<organism evidence="2 3">
    <name type="scientific">Actinomadura madurae</name>
    <dbReference type="NCBI Taxonomy" id="1993"/>
    <lineage>
        <taxon>Bacteria</taxon>
        <taxon>Bacillati</taxon>
        <taxon>Actinomycetota</taxon>
        <taxon>Actinomycetes</taxon>
        <taxon>Streptosporangiales</taxon>
        <taxon>Thermomonosporaceae</taxon>
        <taxon>Actinomadura</taxon>
    </lineage>
</organism>
<dbReference type="EMBL" id="FOVH01000004">
    <property type="protein sequence ID" value="SFO10154.1"/>
    <property type="molecule type" value="Genomic_DNA"/>
</dbReference>
<proteinExistence type="predicted"/>
<evidence type="ECO:0000313" key="3">
    <source>
        <dbReference type="Proteomes" id="UP000183413"/>
    </source>
</evidence>
<dbReference type="InParanoid" id="A0A1I5EF73"/>
<reference evidence="2 3" key="1">
    <citation type="submission" date="2016-10" db="EMBL/GenBank/DDBJ databases">
        <authorList>
            <person name="de Groot N.N."/>
        </authorList>
    </citation>
    <scope>NUCLEOTIDE SEQUENCE [LARGE SCALE GENOMIC DNA]</scope>
    <source>
        <strain evidence="2 3">DSM 43067</strain>
    </source>
</reference>
<dbReference type="AlphaFoldDB" id="A0A1I5EF73"/>
<protein>
    <recommendedName>
        <fullName evidence="4">Terpene synthase family, metal binding domain</fullName>
    </recommendedName>
</protein>
<dbReference type="SUPFAM" id="SSF48576">
    <property type="entry name" value="Terpenoid synthases"/>
    <property type="match status" value="1"/>
</dbReference>
<evidence type="ECO:0008006" key="4">
    <source>
        <dbReference type="Google" id="ProtNLM"/>
    </source>
</evidence>
<dbReference type="InterPro" id="IPR008949">
    <property type="entry name" value="Isoprenoid_synthase_dom_sf"/>
</dbReference>
<name>A0A1I5EF73_9ACTN</name>
<feature type="region of interest" description="Disordered" evidence="1">
    <location>
        <begin position="1"/>
        <end position="25"/>
    </location>
</feature>
<keyword evidence="3" id="KW-1185">Reference proteome</keyword>
<evidence type="ECO:0000256" key="1">
    <source>
        <dbReference type="SAM" id="MobiDB-lite"/>
    </source>
</evidence>
<dbReference type="STRING" id="1993.SAMN04489713_10499"/>
<gene>
    <name evidence="2" type="ORF">SAMN04489713_10499</name>
</gene>
<sequence>MPNSDTPSNGVPQSSAERAAGDPMRAAQGHGAVLAQAVRAARDLAACAEAYPDVFAVKPIDGTLFTAVACANAFGSPELSAARLRIANRTSLWIFGLDWLVDHVATTREEIDDLNRRCLAVADGGDPAAGDGLARFLADIRDEVAASPAFAGLRDDWRGQLVRLLEAGAREVEWKASASSGDRSALPSFEDYLDNADNYGSAWVNISHWIVNGDAATLANADRLQVISREVQKILRLLNDLATLERDKAWNDLNAQLLGADADTLTARIEEIVRRCNTLLEPLRGECPAAVDYLERQIGYSTGFYGTSDYWGSL</sequence>
<dbReference type="Gene3D" id="1.10.600.10">
    <property type="entry name" value="Farnesyl Diphosphate Synthase"/>
    <property type="match status" value="1"/>
</dbReference>